<dbReference type="Proteomes" id="UP001279734">
    <property type="component" value="Unassembled WGS sequence"/>
</dbReference>
<accession>A0AAD3TED0</accession>
<evidence type="ECO:0000313" key="1">
    <source>
        <dbReference type="EMBL" id="GMH27454.1"/>
    </source>
</evidence>
<dbReference type="AlphaFoldDB" id="A0AAD3TED0"/>
<evidence type="ECO:0000313" key="2">
    <source>
        <dbReference type="Proteomes" id="UP001279734"/>
    </source>
</evidence>
<dbReference type="SUPFAM" id="SSF56112">
    <property type="entry name" value="Protein kinase-like (PK-like)"/>
    <property type="match status" value="1"/>
</dbReference>
<dbReference type="EMBL" id="BSYO01000033">
    <property type="protein sequence ID" value="GMH27454.1"/>
    <property type="molecule type" value="Genomic_DNA"/>
</dbReference>
<keyword evidence="2" id="KW-1185">Reference proteome</keyword>
<dbReference type="InterPro" id="IPR011009">
    <property type="entry name" value="Kinase-like_dom_sf"/>
</dbReference>
<sequence>MCSCIVKGSFRATYPVEKISLGVLVVVKRLSVGQFLGIQQFHAGIKSIGRFRNPNFMKLIGYHAPEMEMFLIYNFLLAISESFNLERSTLGSQNCPGHCPGSHLSSRSMCVPYFSL</sequence>
<organism evidence="1 2">
    <name type="scientific">Nepenthes gracilis</name>
    <name type="common">Slender pitcher plant</name>
    <dbReference type="NCBI Taxonomy" id="150966"/>
    <lineage>
        <taxon>Eukaryota</taxon>
        <taxon>Viridiplantae</taxon>
        <taxon>Streptophyta</taxon>
        <taxon>Embryophyta</taxon>
        <taxon>Tracheophyta</taxon>
        <taxon>Spermatophyta</taxon>
        <taxon>Magnoliopsida</taxon>
        <taxon>eudicotyledons</taxon>
        <taxon>Gunneridae</taxon>
        <taxon>Pentapetalae</taxon>
        <taxon>Caryophyllales</taxon>
        <taxon>Nepenthaceae</taxon>
        <taxon>Nepenthes</taxon>
    </lineage>
</organism>
<comment type="caution">
    <text evidence="1">The sequence shown here is derived from an EMBL/GenBank/DDBJ whole genome shotgun (WGS) entry which is preliminary data.</text>
</comment>
<gene>
    <name evidence="1" type="ORF">Nepgr_029297</name>
</gene>
<protein>
    <submittedName>
        <fullName evidence="1">Uncharacterized protein</fullName>
    </submittedName>
</protein>
<dbReference type="Gene3D" id="3.30.200.20">
    <property type="entry name" value="Phosphorylase Kinase, domain 1"/>
    <property type="match status" value="1"/>
</dbReference>
<name>A0AAD3TED0_NEPGR</name>
<proteinExistence type="predicted"/>
<reference evidence="1" key="1">
    <citation type="submission" date="2023-05" db="EMBL/GenBank/DDBJ databases">
        <title>Nepenthes gracilis genome sequencing.</title>
        <authorList>
            <person name="Fukushima K."/>
        </authorList>
    </citation>
    <scope>NUCLEOTIDE SEQUENCE</scope>
    <source>
        <strain evidence="1">SING2019-196</strain>
    </source>
</reference>